<dbReference type="Gene3D" id="3.20.20.450">
    <property type="entry name" value="EAL domain"/>
    <property type="match status" value="1"/>
</dbReference>
<dbReference type="PANTHER" id="PTHR33121">
    <property type="entry name" value="CYCLIC DI-GMP PHOSPHODIESTERASE PDEF"/>
    <property type="match status" value="1"/>
</dbReference>
<organism evidence="2 3">
    <name type="scientific">Megalodesulfovibrio gigas (strain ATCC 19364 / DSM 1382 / NCIMB 9332 / VKM B-1759)</name>
    <name type="common">Desulfovibrio gigas</name>
    <dbReference type="NCBI Taxonomy" id="1121448"/>
    <lineage>
        <taxon>Bacteria</taxon>
        <taxon>Pseudomonadati</taxon>
        <taxon>Thermodesulfobacteriota</taxon>
        <taxon>Desulfovibrionia</taxon>
        <taxon>Desulfovibrionales</taxon>
        <taxon>Desulfovibrionaceae</taxon>
        <taxon>Megalodesulfovibrio</taxon>
    </lineage>
</organism>
<feature type="domain" description="EAL" evidence="1">
    <location>
        <begin position="118"/>
        <end position="363"/>
    </location>
</feature>
<dbReference type="PROSITE" id="PS50883">
    <property type="entry name" value="EAL"/>
    <property type="match status" value="1"/>
</dbReference>
<evidence type="ECO:0000259" key="1">
    <source>
        <dbReference type="PROSITE" id="PS50883"/>
    </source>
</evidence>
<dbReference type="CDD" id="cd01948">
    <property type="entry name" value="EAL"/>
    <property type="match status" value="1"/>
</dbReference>
<dbReference type="PATRIC" id="fig|1121448.10.peg.681"/>
<proteinExistence type="predicted"/>
<protein>
    <submittedName>
        <fullName evidence="2">Putative diguanylate phosphodiesterase</fullName>
    </submittedName>
</protein>
<dbReference type="SUPFAM" id="SSF141868">
    <property type="entry name" value="EAL domain-like"/>
    <property type="match status" value="1"/>
</dbReference>
<dbReference type="KEGG" id="dgg:DGI_0676"/>
<dbReference type="Pfam" id="PF00563">
    <property type="entry name" value="EAL"/>
    <property type="match status" value="1"/>
</dbReference>
<dbReference type="eggNOG" id="COG2200">
    <property type="taxonomic scope" value="Bacteria"/>
</dbReference>
<accession>T2G9M2</accession>
<dbReference type="GO" id="GO:0071111">
    <property type="term" value="F:cyclic-guanylate-specific phosphodiesterase activity"/>
    <property type="evidence" value="ECO:0007669"/>
    <property type="project" value="InterPro"/>
</dbReference>
<dbReference type="PANTHER" id="PTHR33121:SF15">
    <property type="entry name" value="BLUE LIGHT- AND TEMPERATURE-REGULATED ANTIREPRESSOR BLUF"/>
    <property type="match status" value="1"/>
</dbReference>
<keyword evidence="3" id="KW-1185">Reference proteome</keyword>
<dbReference type="AlphaFoldDB" id="T2G9M2"/>
<dbReference type="InterPro" id="IPR035919">
    <property type="entry name" value="EAL_sf"/>
</dbReference>
<dbReference type="HOGENOM" id="CLU_000445_70_0_7"/>
<name>T2G9M2_MEGG1</name>
<evidence type="ECO:0000313" key="3">
    <source>
        <dbReference type="Proteomes" id="UP000016587"/>
    </source>
</evidence>
<dbReference type="InterPro" id="IPR050706">
    <property type="entry name" value="Cyclic-di-GMP_PDE-like"/>
</dbReference>
<reference evidence="2 3" key="1">
    <citation type="journal article" date="2013" name="J. Bacteriol.">
        <title>Roles of HynAB and Ech, the only two hydrogenases found in the model sulfate reducer Desulfovibrio gigas.</title>
        <authorList>
            <person name="Morais-Silva F.O."/>
            <person name="Santos C.I."/>
            <person name="Rodrigues R."/>
            <person name="Pereira I.A."/>
            <person name="Rodrigues-Pousada C."/>
        </authorList>
    </citation>
    <scope>NUCLEOTIDE SEQUENCE [LARGE SCALE GENOMIC DNA]</scope>
    <source>
        <strain evidence="3">ATCC 19364 / DSM 1382 / NCIMB 9332 / VKM B-1759</strain>
    </source>
</reference>
<gene>
    <name evidence="2" type="ORF">DGI_0676</name>
</gene>
<reference evidence="3" key="2">
    <citation type="submission" date="2013-07" db="EMBL/GenBank/DDBJ databases">
        <authorList>
            <person name="Morais-Silva F.O."/>
            <person name="Rezende A.M."/>
            <person name="Pimentel C."/>
            <person name="Resende D.M."/>
            <person name="Santos C.I."/>
            <person name="Clemente C."/>
            <person name="de Oliveira L.M."/>
            <person name="da Silva S.M."/>
            <person name="Costa D.A."/>
            <person name="Varela-Raposo A."/>
            <person name="Horacio E.C.A."/>
            <person name="Matos M."/>
            <person name="Flores O."/>
            <person name="Ruiz J.C."/>
            <person name="Rodrigues-Pousada C."/>
        </authorList>
    </citation>
    <scope>NUCLEOTIDE SEQUENCE [LARGE SCALE GENOMIC DNA]</scope>
    <source>
        <strain evidence="3">ATCC 19364 / DSM 1382 / NCIMB 9332 / VKM B-1759</strain>
    </source>
</reference>
<dbReference type="InterPro" id="IPR001633">
    <property type="entry name" value="EAL_dom"/>
</dbReference>
<dbReference type="Proteomes" id="UP000016587">
    <property type="component" value="Chromosome"/>
</dbReference>
<sequence>MAYSVLHPGYSMPCSRCEMLPPPLPREGMLYMAPPIAPTSRLLETLFATLQAPCTEACFPGLLQTACSLGLLETVAAQLGETLHEQELRDTKCLYLPHGEALEIGHLLRLQSLEQLLTRVRGEWLADMLAAGRIETWFQPIVHADAPQEVFAYECLMRGRTAAGALVTPGEIFSIARKADLLFQLDRACRLSAVEAAHRHGIRQKIFINFIPTTIYRPEACLQTTFQAIQARGLDPAQVVFEVTESEHVSDTNHLLAILDYYRAHGFRHALDDLGAGYSSLNLLSQLKPDFMKLDMQLIRHVDRDAYKAAITRNCIELARQLHVISIAEGVETPEELAWLQAAGVDYVQGFCIARPAPEPPMQ</sequence>
<dbReference type="STRING" id="1121448.DGI_0676"/>
<dbReference type="EMBL" id="CP006585">
    <property type="protein sequence ID" value="AGW12582.1"/>
    <property type="molecule type" value="Genomic_DNA"/>
</dbReference>
<evidence type="ECO:0000313" key="2">
    <source>
        <dbReference type="EMBL" id="AGW12582.1"/>
    </source>
</evidence>
<dbReference type="SMART" id="SM00052">
    <property type="entry name" value="EAL"/>
    <property type="match status" value="1"/>
</dbReference>